<proteinExistence type="inferred from homology"/>
<dbReference type="EMBL" id="HBGN01014924">
    <property type="protein sequence ID" value="CAD9327207.1"/>
    <property type="molecule type" value="Transcribed_RNA"/>
</dbReference>
<protein>
    <recommendedName>
        <fullName evidence="4">MATE efflux family protein</fullName>
    </recommendedName>
</protein>
<dbReference type="AlphaFoldDB" id="A0A7S1Z316"/>
<evidence type="ECO:0000256" key="2">
    <source>
        <dbReference type="SAM" id="Phobius"/>
    </source>
</evidence>
<feature type="transmembrane region" description="Helical" evidence="2">
    <location>
        <begin position="466"/>
        <end position="486"/>
    </location>
</feature>
<keyword evidence="2" id="KW-1133">Transmembrane helix</keyword>
<gene>
    <name evidence="3" type="ORF">DBRI1063_LOCUS9565</name>
</gene>
<feature type="transmembrane region" description="Helical" evidence="2">
    <location>
        <begin position="250"/>
        <end position="268"/>
    </location>
</feature>
<feature type="transmembrane region" description="Helical" evidence="2">
    <location>
        <begin position="367"/>
        <end position="388"/>
    </location>
</feature>
<feature type="transmembrane region" description="Helical" evidence="2">
    <location>
        <begin position="408"/>
        <end position="425"/>
    </location>
</feature>
<evidence type="ECO:0000313" key="3">
    <source>
        <dbReference type="EMBL" id="CAD9327207.1"/>
    </source>
</evidence>
<dbReference type="PANTHER" id="PTHR11206">
    <property type="entry name" value="MULTIDRUG RESISTANCE PROTEIN"/>
    <property type="match status" value="1"/>
</dbReference>
<feature type="transmembrane region" description="Helical" evidence="2">
    <location>
        <begin position="177"/>
        <end position="197"/>
    </location>
</feature>
<keyword evidence="2" id="KW-0472">Membrane</keyword>
<evidence type="ECO:0008006" key="4">
    <source>
        <dbReference type="Google" id="ProtNLM"/>
    </source>
</evidence>
<feature type="transmembrane region" description="Helical" evidence="2">
    <location>
        <begin position="437"/>
        <end position="460"/>
    </location>
</feature>
<keyword evidence="2" id="KW-0812">Transmembrane</keyword>
<accession>A0A7S1Z316</accession>
<reference evidence="3" key="1">
    <citation type="submission" date="2021-01" db="EMBL/GenBank/DDBJ databases">
        <authorList>
            <person name="Corre E."/>
            <person name="Pelletier E."/>
            <person name="Niang G."/>
            <person name="Scheremetjew M."/>
            <person name="Finn R."/>
            <person name="Kale V."/>
            <person name="Holt S."/>
            <person name="Cochrane G."/>
            <person name="Meng A."/>
            <person name="Brown T."/>
            <person name="Cohen L."/>
        </authorList>
    </citation>
    <scope>NUCLEOTIDE SEQUENCE</scope>
    <source>
        <strain evidence="3">Pop2</strain>
    </source>
</reference>
<feature type="transmembrane region" description="Helical" evidence="2">
    <location>
        <begin position="139"/>
        <end position="157"/>
    </location>
</feature>
<dbReference type="GO" id="GO:0016020">
    <property type="term" value="C:membrane"/>
    <property type="evidence" value="ECO:0007669"/>
    <property type="project" value="InterPro"/>
</dbReference>
<feature type="transmembrane region" description="Helical" evidence="2">
    <location>
        <begin position="327"/>
        <end position="346"/>
    </location>
</feature>
<organism evidence="3">
    <name type="scientific">Ditylum brightwellii</name>
    <dbReference type="NCBI Taxonomy" id="49249"/>
    <lineage>
        <taxon>Eukaryota</taxon>
        <taxon>Sar</taxon>
        <taxon>Stramenopiles</taxon>
        <taxon>Ochrophyta</taxon>
        <taxon>Bacillariophyta</taxon>
        <taxon>Mediophyceae</taxon>
        <taxon>Lithodesmiophycidae</taxon>
        <taxon>Lithodesmiales</taxon>
        <taxon>Lithodesmiaceae</taxon>
        <taxon>Ditylum</taxon>
    </lineage>
</organism>
<feature type="transmembrane region" description="Helical" evidence="2">
    <location>
        <begin position="209"/>
        <end position="230"/>
    </location>
</feature>
<dbReference type="GO" id="GO:0042910">
    <property type="term" value="F:xenobiotic transmembrane transporter activity"/>
    <property type="evidence" value="ECO:0007669"/>
    <property type="project" value="InterPro"/>
</dbReference>
<sequence>MARTSDAAQDIEQINPAVETDPLLGGAARTGAISPTSISDEYDEYYTDQNYTKLALEDAIDIFKLGVPLFISMVSWVGMSTTDTALLGHVSGEALSASALSDLWTMTTGPLIQGRVLGIFCGQAVGAGNPKLAGIWLQVSLYVLSMLSIVVFISWNVTEYVWIAFGEDEAIAKDAGYYARVLSFAIPGTLMLSQATQFFSSQQIMRPEVVASSVALVLNLVLGLSLVLGIPFPNFAGYGFAACPWVTSSVTYLQVLIVGVIFCYIQGLHRPCWGGWSWKEITNERVKSFSGLYFPSALSLASDFWRVAVIGGVAAKIGEEEVGVFNTSYRIMWITLILIGAIARAAGIKMSLRLGNGDPMGAKRAGYVGIFVSVIILFFLSGAVVWKIREFAMIFTDDDVFLNLFEEMRWPFVATLFFMNLSVAIEKVPISMGRTTAVFWAGFAGSWLGQVPGVIFFTVYWRNDLVGLYTGMAVGYILCTVLYSFITLTSDWKKYSDQAIERSEAKED</sequence>
<evidence type="ECO:0000256" key="1">
    <source>
        <dbReference type="ARBA" id="ARBA00010199"/>
    </source>
</evidence>
<feature type="transmembrane region" description="Helical" evidence="2">
    <location>
        <begin position="289"/>
        <end position="315"/>
    </location>
</feature>
<dbReference type="GO" id="GO:0015297">
    <property type="term" value="F:antiporter activity"/>
    <property type="evidence" value="ECO:0007669"/>
    <property type="project" value="InterPro"/>
</dbReference>
<dbReference type="Pfam" id="PF01554">
    <property type="entry name" value="MatE"/>
    <property type="match status" value="2"/>
</dbReference>
<name>A0A7S1Z316_9STRA</name>
<dbReference type="InterPro" id="IPR002528">
    <property type="entry name" value="MATE_fam"/>
</dbReference>
<comment type="similarity">
    <text evidence="1">Belongs to the multi antimicrobial extrusion (MATE) (TC 2.A.66.1) family.</text>
</comment>